<feature type="binding site" evidence="2">
    <location>
        <position position="60"/>
    </location>
    <ligand>
        <name>Fe cation</name>
        <dbReference type="ChEBI" id="CHEBI:24875"/>
    </ligand>
</feature>
<name>A0A369A471_9FLAO</name>
<keyword evidence="7" id="KW-1185">Reference proteome</keyword>
<dbReference type="CDD" id="cd02910">
    <property type="entry name" value="cupin_Yhhw_N"/>
    <property type="match status" value="1"/>
</dbReference>
<feature type="binding site" evidence="2">
    <location>
        <position position="58"/>
    </location>
    <ligand>
        <name>Fe cation</name>
        <dbReference type="ChEBI" id="CHEBI:24875"/>
    </ligand>
</feature>
<sequence>MHINLLKAEQRGHADLGWLKTHYSFSFSNYYNPRRIHFGMLRVLNDDYIEANMGFGMHPHDNMEIITIPTSGGLRHRDSMGHTATVHAGEVQVMSAGTGIYHSEINPYSQPVTLFQIWIFPDRHNVAPRYDQKSFTDQIKPEHWTLLVGPKDYTSSALWIHQKAFISIYRSGAEPTNTSYTPHIPGHGLYLMAVEGSAKLENHTLSRRDSIEVTDFSSLSLHVLPATELLAIEVPMR</sequence>
<feature type="domain" description="Pirin N-terminal" evidence="4">
    <location>
        <begin position="11"/>
        <end position="119"/>
    </location>
</feature>
<dbReference type="InterPro" id="IPR041602">
    <property type="entry name" value="Quercetinase_C"/>
</dbReference>
<dbReference type="RefSeq" id="WP_114366233.1">
    <property type="nucleotide sequence ID" value="NZ_BHZF01000002.1"/>
</dbReference>
<dbReference type="Gene3D" id="2.60.120.10">
    <property type="entry name" value="Jelly Rolls"/>
    <property type="match status" value="2"/>
</dbReference>
<dbReference type="AlphaFoldDB" id="A0A369A471"/>
<dbReference type="PANTHER" id="PTHR43212">
    <property type="entry name" value="QUERCETIN 2,3-DIOXYGENASE"/>
    <property type="match status" value="1"/>
</dbReference>
<dbReference type="GO" id="GO:0046872">
    <property type="term" value="F:metal ion binding"/>
    <property type="evidence" value="ECO:0007669"/>
    <property type="project" value="UniProtKB-KW"/>
</dbReference>
<comment type="caution">
    <text evidence="6">The sequence shown here is derived from an EMBL/GenBank/DDBJ whole genome shotgun (WGS) entry which is preliminary data.</text>
</comment>
<proteinExistence type="inferred from homology"/>
<dbReference type="Proteomes" id="UP000253517">
    <property type="component" value="Unassembled WGS sequence"/>
</dbReference>
<dbReference type="InterPro" id="IPR012093">
    <property type="entry name" value="Pirin"/>
</dbReference>
<gene>
    <name evidence="6" type="ORF">DES35_102422</name>
</gene>
<evidence type="ECO:0000313" key="6">
    <source>
        <dbReference type="EMBL" id="RCX03963.1"/>
    </source>
</evidence>
<keyword evidence="2" id="KW-0408">Iron</keyword>
<evidence type="ECO:0000259" key="5">
    <source>
        <dbReference type="Pfam" id="PF17954"/>
    </source>
</evidence>
<protein>
    <recommendedName>
        <fullName evidence="8">Pirin</fullName>
    </recommendedName>
</protein>
<reference evidence="6 7" key="1">
    <citation type="submission" date="2018-07" db="EMBL/GenBank/DDBJ databases">
        <title>Genomic Encyclopedia of Type Strains, Phase IV (KMG-IV): sequencing the most valuable type-strain genomes for metagenomic binning, comparative biology and taxonomic classification.</title>
        <authorList>
            <person name="Goeker M."/>
        </authorList>
    </citation>
    <scope>NUCLEOTIDE SEQUENCE [LARGE SCALE GENOMIC DNA]</scope>
    <source>
        <strain evidence="6 7">DSM 21410</strain>
    </source>
</reference>
<evidence type="ECO:0000256" key="2">
    <source>
        <dbReference type="PIRSR" id="PIRSR006232-1"/>
    </source>
</evidence>
<dbReference type="InterPro" id="IPR003829">
    <property type="entry name" value="Pirin_N_dom"/>
</dbReference>
<keyword evidence="2" id="KW-0479">Metal-binding</keyword>
<dbReference type="Pfam" id="PF02678">
    <property type="entry name" value="Pirin"/>
    <property type="match status" value="1"/>
</dbReference>
<feature type="binding site" evidence="2">
    <location>
        <position position="104"/>
    </location>
    <ligand>
        <name>Fe cation</name>
        <dbReference type="ChEBI" id="CHEBI:24875"/>
    </ligand>
</feature>
<feature type="domain" description="Quercetin 2,3-dioxygenase C-terminal cupin" evidence="5">
    <location>
        <begin position="149"/>
        <end position="234"/>
    </location>
</feature>
<dbReference type="SUPFAM" id="SSF51182">
    <property type="entry name" value="RmlC-like cupins"/>
    <property type="match status" value="1"/>
</dbReference>
<dbReference type="PANTHER" id="PTHR43212:SF3">
    <property type="entry name" value="QUERCETIN 2,3-DIOXYGENASE"/>
    <property type="match status" value="1"/>
</dbReference>
<dbReference type="InterPro" id="IPR011051">
    <property type="entry name" value="RmlC_Cupin_sf"/>
</dbReference>
<comment type="similarity">
    <text evidence="1 3">Belongs to the pirin family.</text>
</comment>
<evidence type="ECO:0000256" key="1">
    <source>
        <dbReference type="ARBA" id="ARBA00008416"/>
    </source>
</evidence>
<evidence type="ECO:0000259" key="4">
    <source>
        <dbReference type="Pfam" id="PF02678"/>
    </source>
</evidence>
<comment type="cofactor">
    <cofactor evidence="2">
        <name>Fe cation</name>
        <dbReference type="ChEBI" id="CHEBI:24875"/>
    </cofactor>
    <text evidence="2">Binds 1 Fe cation per subunit.</text>
</comment>
<feature type="binding site" evidence="2">
    <location>
        <position position="102"/>
    </location>
    <ligand>
        <name>Fe cation</name>
        <dbReference type="ChEBI" id="CHEBI:24875"/>
    </ligand>
</feature>
<dbReference type="EMBL" id="QPJS01000002">
    <property type="protein sequence ID" value="RCX03963.1"/>
    <property type="molecule type" value="Genomic_DNA"/>
</dbReference>
<dbReference type="InterPro" id="IPR014710">
    <property type="entry name" value="RmlC-like_jellyroll"/>
</dbReference>
<accession>A0A369A471</accession>
<evidence type="ECO:0000256" key="3">
    <source>
        <dbReference type="RuleBase" id="RU003457"/>
    </source>
</evidence>
<evidence type="ECO:0008006" key="8">
    <source>
        <dbReference type="Google" id="ProtNLM"/>
    </source>
</evidence>
<dbReference type="PIRSF" id="PIRSF006232">
    <property type="entry name" value="Pirin"/>
    <property type="match status" value="1"/>
</dbReference>
<organism evidence="6 7">
    <name type="scientific">Schleiferia thermophila</name>
    <dbReference type="NCBI Taxonomy" id="884107"/>
    <lineage>
        <taxon>Bacteria</taxon>
        <taxon>Pseudomonadati</taxon>
        <taxon>Bacteroidota</taxon>
        <taxon>Flavobacteriia</taxon>
        <taxon>Flavobacteriales</taxon>
        <taxon>Schleiferiaceae</taxon>
        <taxon>Schleiferia</taxon>
    </lineage>
</organism>
<dbReference type="Pfam" id="PF17954">
    <property type="entry name" value="Pirin_C_2"/>
    <property type="match status" value="1"/>
</dbReference>
<evidence type="ECO:0000313" key="7">
    <source>
        <dbReference type="Proteomes" id="UP000253517"/>
    </source>
</evidence>